<protein>
    <submittedName>
        <fullName evidence="4">Uncharacterized protein</fullName>
    </submittedName>
</protein>
<keyword evidence="5" id="KW-1185">Reference proteome</keyword>
<evidence type="ECO:0000256" key="1">
    <source>
        <dbReference type="SAM" id="Coils"/>
    </source>
</evidence>
<proteinExistence type="predicted"/>
<keyword evidence="3" id="KW-0472">Membrane</keyword>
<dbReference type="Proteomes" id="UP000476310">
    <property type="component" value="Unassembled WGS sequence"/>
</dbReference>
<evidence type="ECO:0000313" key="5">
    <source>
        <dbReference type="Proteomes" id="UP000476310"/>
    </source>
</evidence>
<reference evidence="4" key="1">
    <citation type="submission" date="2020-02" db="EMBL/GenBank/DDBJ databases">
        <title>A new Streptomyces sp. for controlling soil-borne diseases.</title>
        <authorList>
            <person name="Li X."/>
            <person name="Tian Y."/>
            <person name="Gao K."/>
        </authorList>
    </citation>
    <scope>NUCLEOTIDE SEQUENCE [LARGE SCALE GENOMIC DNA]</scope>
    <source>
        <strain evidence="4">0250</strain>
    </source>
</reference>
<name>A0A6G4AKK2_9ACTN</name>
<feature type="transmembrane region" description="Helical" evidence="3">
    <location>
        <begin position="6"/>
        <end position="28"/>
    </location>
</feature>
<feature type="region of interest" description="Disordered" evidence="2">
    <location>
        <begin position="115"/>
        <end position="137"/>
    </location>
</feature>
<accession>A0A6G4AKK2</accession>
<dbReference type="AlphaFoldDB" id="A0A6G4AKK2"/>
<organism evidence="4 5">
    <name type="scientific">Streptomyces rhizosphaericus</name>
    <dbReference type="NCBI Taxonomy" id="114699"/>
    <lineage>
        <taxon>Bacteria</taxon>
        <taxon>Bacillati</taxon>
        <taxon>Actinomycetota</taxon>
        <taxon>Actinomycetes</taxon>
        <taxon>Kitasatosporales</taxon>
        <taxon>Streptomycetaceae</taxon>
        <taxon>Streptomyces</taxon>
        <taxon>Streptomyces violaceusniger group</taxon>
    </lineage>
</organism>
<sequence length="137" mass="15296">MDGLVSLAPVLAPLFGMIGALGGAWLVYRQTRRKTDSDAQVAAVKTVTDGFTSLLEQQRAAANQTLERMASLEAKYSDLERRVEHLQEEQRQWRLWKAAAIEYIHILRDLLSRGIPHPPPPEPPDEIAADIADRDSP</sequence>
<keyword evidence="3" id="KW-0812">Transmembrane</keyword>
<dbReference type="RefSeq" id="WP_164431024.1">
    <property type="nucleotide sequence ID" value="NZ_JAAIKT010000035.1"/>
</dbReference>
<keyword evidence="3" id="KW-1133">Transmembrane helix</keyword>
<keyword evidence="1" id="KW-0175">Coiled coil</keyword>
<dbReference type="EMBL" id="JAAIKT010000035">
    <property type="protein sequence ID" value="NEW73772.1"/>
    <property type="molecule type" value="Genomic_DNA"/>
</dbReference>
<evidence type="ECO:0000313" key="4">
    <source>
        <dbReference type="EMBL" id="NEW73772.1"/>
    </source>
</evidence>
<evidence type="ECO:0000256" key="2">
    <source>
        <dbReference type="SAM" id="MobiDB-lite"/>
    </source>
</evidence>
<feature type="coiled-coil region" evidence="1">
    <location>
        <begin position="55"/>
        <end position="89"/>
    </location>
</feature>
<evidence type="ECO:0000256" key="3">
    <source>
        <dbReference type="SAM" id="Phobius"/>
    </source>
</evidence>
<comment type="caution">
    <text evidence="4">The sequence shown here is derived from an EMBL/GenBank/DDBJ whole genome shotgun (WGS) entry which is preliminary data.</text>
</comment>
<gene>
    <name evidence="4" type="ORF">G4H13_26275</name>
</gene>